<feature type="non-terminal residue" evidence="2">
    <location>
        <position position="63"/>
    </location>
</feature>
<name>A0ABD2NKB9_9CUCU</name>
<accession>A0ABD2NKB9</accession>
<evidence type="ECO:0000313" key="3">
    <source>
        <dbReference type="Proteomes" id="UP001516400"/>
    </source>
</evidence>
<reference evidence="2 3" key="1">
    <citation type="journal article" date="2021" name="BMC Biol.">
        <title>Horizontally acquired antibacterial genes associated with adaptive radiation of ladybird beetles.</title>
        <authorList>
            <person name="Li H.S."/>
            <person name="Tang X.F."/>
            <person name="Huang Y.H."/>
            <person name="Xu Z.Y."/>
            <person name="Chen M.L."/>
            <person name="Du X.Y."/>
            <person name="Qiu B.Y."/>
            <person name="Chen P.T."/>
            <person name="Zhang W."/>
            <person name="Slipinski A."/>
            <person name="Escalona H.E."/>
            <person name="Waterhouse R.M."/>
            <person name="Zwick A."/>
            <person name="Pang H."/>
        </authorList>
    </citation>
    <scope>NUCLEOTIDE SEQUENCE [LARGE SCALE GENOMIC DNA]</scope>
    <source>
        <strain evidence="2">SYSU2018</strain>
    </source>
</reference>
<gene>
    <name evidence="2" type="ORF">HHI36_016657</name>
</gene>
<protein>
    <submittedName>
        <fullName evidence="2">Uncharacterized protein</fullName>
    </submittedName>
</protein>
<proteinExistence type="predicted"/>
<feature type="coiled-coil region" evidence="1">
    <location>
        <begin position="6"/>
        <end position="62"/>
    </location>
</feature>
<evidence type="ECO:0000256" key="1">
    <source>
        <dbReference type="SAM" id="Coils"/>
    </source>
</evidence>
<dbReference type="EMBL" id="JABFTP020000124">
    <property type="protein sequence ID" value="KAL3279143.1"/>
    <property type="molecule type" value="Genomic_DNA"/>
</dbReference>
<comment type="caution">
    <text evidence="2">The sequence shown here is derived from an EMBL/GenBank/DDBJ whole genome shotgun (WGS) entry which is preliminary data.</text>
</comment>
<dbReference type="Proteomes" id="UP001516400">
    <property type="component" value="Unassembled WGS sequence"/>
</dbReference>
<organism evidence="2 3">
    <name type="scientific">Cryptolaemus montrouzieri</name>
    <dbReference type="NCBI Taxonomy" id="559131"/>
    <lineage>
        <taxon>Eukaryota</taxon>
        <taxon>Metazoa</taxon>
        <taxon>Ecdysozoa</taxon>
        <taxon>Arthropoda</taxon>
        <taxon>Hexapoda</taxon>
        <taxon>Insecta</taxon>
        <taxon>Pterygota</taxon>
        <taxon>Neoptera</taxon>
        <taxon>Endopterygota</taxon>
        <taxon>Coleoptera</taxon>
        <taxon>Polyphaga</taxon>
        <taxon>Cucujiformia</taxon>
        <taxon>Coccinelloidea</taxon>
        <taxon>Coccinellidae</taxon>
        <taxon>Scymninae</taxon>
        <taxon>Scymnini</taxon>
        <taxon>Cryptolaemus</taxon>
    </lineage>
</organism>
<keyword evidence="1" id="KW-0175">Coiled coil</keyword>
<dbReference type="AlphaFoldDB" id="A0ABD2NKB9"/>
<evidence type="ECO:0000313" key="2">
    <source>
        <dbReference type="EMBL" id="KAL3279143.1"/>
    </source>
</evidence>
<keyword evidence="3" id="KW-1185">Reference proteome</keyword>
<sequence length="63" mass="7824">MSDKIAEEYRSINREIAKEMRKFRREKNQEEIKTDIENNKSLKVLKRRTEIERKEIHKVKNKH</sequence>